<evidence type="ECO:0000313" key="2">
    <source>
        <dbReference type="Proteomes" id="UP000039865"/>
    </source>
</evidence>
<protein>
    <submittedName>
        <fullName evidence="1">Uncharacterized protein</fullName>
    </submittedName>
</protein>
<dbReference type="Proteomes" id="UP000039865">
    <property type="component" value="Unassembled WGS sequence"/>
</dbReference>
<name>A0A077ZW98_STYLE</name>
<reference evidence="1 2" key="1">
    <citation type="submission" date="2014-06" db="EMBL/GenBank/DDBJ databases">
        <authorList>
            <person name="Swart Estienne"/>
        </authorList>
    </citation>
    <scope>NUCLEOTIDE SEQUENCE [LARGE SCALE GENOMIC DNA]</scope>
    <source>
        <strain evidence="1 2">130c</strain>
    </source>
</reference>
<gene>
    <name evidence="1" type="primary">Contig4415.g4721</name>
    <name evidence="1" type="ORF">STYLEM_2849</name>
</gene>
<dbReference type="InParanoid" id="A0A077ZW98"/>
<evidence type="ECO:0000313" key="1">
    <source>
        <dbReference type="EMBL" id="CDW73861.1"/>
    </source>
</evidence>
<proteinExistence type="predicted"/>
<keyword evidence="2" id="KW-1185">Reference proteome</keyword>
<organism evidence="1 2">
    <name type="scientific">Stylonychia lemnae</name>
    <name type="common">Ciliate</name>
    <dbReference type="NCBI Taxonomy" id="5949"/>
    <lineage>
        <taxon>Eukaryota</taxon>
        <taxon>Sar</taxon>
        <taxon>Alveolata</taxon>
        <taxon>Ciliophora</taxon>
        <taxon>Intramacronucleata</taxon>
        <taxon>Spirotrichea</taxon>
        <taxon>Stichotrichia</taxon>
        <taxon>Sporadotrichida</taxon>
        <taxon>Oxytrichidae</taxon>
        <taxon>Stylonychinae</taxon>
        <taxon>Stylonychia</taxon>
    </lineage>
</organism>
<dbReference type="AlphaFoldDB" id="A0A077ZW98"/>
<sequence length="447" mass="52575">MMSDEFFNITVDFEGYIMIEIDNKNDKLYGNYFIEMKMVYLPAVEVETYFFKYFVQSKETDSNSLQNLATNNLQELCYWQKAPQQKVNSRFNLLTVVLLQTFLNYSIHFSSKDILFMNRISYQVLLPVMIKEFIAPIILIIRTIPSQFLYDQSKHNAETDVDIGNCILNYSYEYCQNERKFFYPPTIQNNAFCEEIGPLVVQSQPFNVDNKGGIVLNDTTRILKTYSCDYDAMNVYYYKVYHAHYPKQISIWTVSLIGYPEYSSSQQITFYLKKTGFPVNRDIVLYLSWEKYPTNLVKVKVNVQQDKNQLSNDTENLSEEGQQREIASLGFDVSLYINQKAGVQNNGKGFQILYNNATISEITQQGLIKIKFSDSLKFTDQKFYSIIESKALKVKYYPNQNNQYYNPSLFNWKLILIEEKIIYIQCYFNNTRYISYDVSTIGIFLKY</sequence>
<dbReference type="EMBL" id="CCKQ01002760">
    <property type="protein sequence ID" value="CDW73861.1"/>
    <property type="molecule type" value="Genomic_DNA"/>
</dbReference>
<accession>A0A077ZW98</accession>